<keyword evidence="3" id="KW-1185">Reference proteome</keyword>
<dbReference type="Proteomes" id="UP000236736">
    <property type="component" value="Unassembled WGS sequence"/>
</dbReference>
<dbReference type="InterPro" id="IPR036515">
    <property type="entry name" value="Transposase_17_sf"/>
</dbReference>
<name>A0A1H5TFZ1_9BACT</name>
<dbReference type="AlphaFoldDB" id="A0A1H5TFZ1"/>
<evidence type="ECO:0000313" key="3">
    <source>
        <dbReference type="Proteomes" id="UP000236736"/>
    </source>
</evidence>
<organism evidence="2 3">
    <name type="scientific">Algoriphagus boritolerans DSM 17298 = JCM 18970</name>
    <dbReference type="NCBI Taxonomy" id="1120964"/>
    <lineage>
        <taxon>Bacteria</taxon>
        <taxon>Pseudomonadati</taxon>
        <taxon>Bacteroidota</taxon>
        <taxon>Cytophagia</taxon>
        <taxon>Cytophagales</taxon>
        <taxon>Cyclobacteriaceae</taxon>
        <taxon>Algoriphagus</taxon>
    </lineage>
</organism>
<reference evidence="3" key="1">
    <citation type="submission" date="2016-10" db="EMBL/GenBank/DDBJ databases">
        <authorList>
            <person name="Varghese N."/>
            <person name="Submissions S."/>
        </authorList>
    </citation>
    <scope>NUCLEOTIDE SEQUENCE [LARGE SCALE GENOMIC DNA]</scope>
    <source>
        <strain evidence="3">DSM 17298</strain>
    </source>
</reference>
<evidence type="ECO:0000313" key="2">
    <source>
        <dbReference type="EMBL" id="SEF61735.1"/>
    </source>
</evidence>
<evidence type="ECO:0000259" key="1">
    <source>
        <dbReference type="Pfam" id="PF01797"/>
    </source>
</evidence>
<dbReference type="EMBL" id="FNVR01000003">
    <property type="protein sequence ID" value="SEF61735.1"/>
    <property type="molecule type" value="Genomic_DNA"/>
</dbReference>
<dbReference type="RefSeq" id="WP_235009788.1">
    <property type="nucleotide sequence ID" value="NZ_FNVR01000003.1"/>
</dbReference>
<dbReference type="GO" id="GO:0006313">
    <property type="term" value="P:DNA transposition"/>
    <property type="evidence" value="ECO:0007669"/>
    <property type="project" value="InterPro"/>
</dbReference>
<dbReference type="GO" id="GO:0004803">
    <property type="term" value="F:transposase activity"/>
    <property type="evidence" value="ECO:0007669"/>
    <property type="project" value="InterPro"/>
</dbReference>
<dbReference type="Gene3D" id="3.30.70.1290">
    <property type="entry name" value="Transposase IS200-like"/>
    <property type="match status" value="1"/>
</dbReference>
<dbReference type="GO" id="GO:0003677">
    <property type="term" value="F:DNA binding"/>
    <property type="evidence" value="ECO:0007669"/>
    <property type="project" value="InterPro"/>
</dbReference>
<proteinExistence type="predicted"/>
<sequence length="92" mass="11144">MGQLQKASHLSFWYYSKIKLFWTLAFSDDSKNKLTIEKFEWQDEYFAVSVSESMVDKTRDYIKNQEEHHQKKTFQDENEEFISKYGFQILKG</sequence>
<protein>
    <submittedName>
        <fullName evidence="2">Transposase IS200 like</fullName>
    </submittedName>
</protein>
<gene>
    <name evidence="2" type="ORF">SAMN03080598_00736</name>
</gene>
<accession>A0A1H5TFZ1</accession>
<dbReference type="InterPro" id="IPR002686">
    <property type="entry name" value="Transposase_17"/>
</dbReference>
<dbReference type="Pfam" id="PF01797">
    <property type="entry name" value="Y1_Tnp"/>
    <property type="match status" value="1"/>
</dbReference>
<feature type="domain" description="Transposase IS200-like" evidence="1">
    <location>
        <begin position="30"/>
        <end position="65"/>
    </location>
</feature>
<dbReference type="SUPFAM" id="SSF143422">
    <property type="entry name" value="Transposase IS200-like"/>
    <property type="match status" value="1"/>
</dbReference>